<protein>
    <submittedName>
        <fullName evidence="1">Ribosomal subunit interface protein</fullName>
    </submittedName>
</protein>
<dbReference type="STRING" id="279824.SAMN03080617_00726"/>
<dbReference type="InterPro" id="IPR003489">
    <property type="entry name" value="RHF/RaiA"/>
</dbReference>
<dbReference type="SUPFAM" id="SSF69754">
    <property type="entry name" value="Ribosome binding protein Y (YfiA homologue)"/>
    <property type="match status" value="1"/>
</dbReference>
<gene>
    <name evidence="1" type="ORF">SAMN03080617_00726</name>
</gene>
<evidence type="ECO:0000313" key="2">
    <source>
        <dbReference type="Proteomes" id="UP000198756"/>
    </source>
</evidence>
<accession>A0A1G5VX10</accession>
<dbReference type="AlphaFoldDB" id="A0A1G5VX10"/>
<dbReference type="InterPro" id="IPR036567">
    <property type="entry name" value="RHF-like"/>
</dbReference>
<dbReference type="Proteomes" id="UP000198756">
    <property type="component" value="Unassembled WGS sequence"/>
</dbReference>
<name>A0A1G5VX10_9BACT</name>
<evidence type="ECO:0000313" key="1">
    <source>
        <dbReference type="EMBL" id="SDA49525.1"/>
    </source>
</evidence>
<dbReference type="EMBL" id="FMXE01000004">
    <property type="protein sequence ID" value="SDA49525.1"/>
    <property type="molecule type" value="Genomic_DNA"/>
</dbReference>
<organism evidence="1 2">
    <name type="scientific">Algoriphagus alkaliphilus</name>
    <dbReference type="NCBI Taxonomy" id="279824"/>
    <lineage>
        <taxon>Bacteria</taxon>
        <taxon>Pseudomonadati</taxon>
        <taxon>Bacteroidota</taxon>
        <taxon>Cytophagia</taxon>
        <taxon>Cytophagales</taxon>
        <taxon>Cyclobacteriaceae</taxon>
        <taxon>Algoriphagus</taxon>
    </lineage>
</organism>
<dbReference type="Pfam" id="PF02482">
    <property type="entry name" value="Ribosomal_S30AE"/>
    <property type="match status" value="1"/>
</dbReference>
<dbReference type="Gene3D" id="3.30.160.100">
    <property type="entry name" value="Ribosome hibernation promotion factor-like"/>
    <property type="match status" value="1"/>
</dbReference>
<proteinExistence type="predicted"/>
<reference evidence="2" key="1">
    <citation type="submission" date="2016-10" db="EMBL/GenBank/DDBJ databases">
        <authorList>
            <person name="Varghese N."/>
            <person name="Submissions S."/>
        </authorList>
    </citation>
    <scope>NUCLEOTIDE SEQUENCE [LARGE SCALE GENOMIC DNA]</scope>
    <source>
        <strain evidence="2">DSM 22703</strain>
    </source>
</reference>
<dbReference type="RefSeq" id="WP_092728575.1">
    <property type="nucleotide sequence ID" value="NZ_FMXE01000004.1"/>
</dbReference>
<sequence>MIVQLNTDKNIEGTAGLETFVSEKVNSGLKHFVENITRIEVHLSDQNADKGGSDDIHCKIEARLEGIQPVIVVGKSGSKEKALDEAVDKMKAKLGTIMGKIKNK</sequence>
<dbReference type="OrthoDB" id="121633at2"/>
<keyword evidence="2" id="KW-1185">Reference proteome</keyword>